<dbReference type="EMBL" id="CP066775">
    <property type="protein sequence ID" value="QQL49142.1"/>
    <property type="molecule type" value="Genomic_DNA"/>
</dbReference>
<evidence type="ECO:0000313" key="8">
    <source>
        <dbReference type="EMBL" id="QQL49142.1"/>
    </source>
</evidence>
<keyword evidence="9" id="KW-1185">Reference proteome</keyword>
<dbReference type="Proteomes" id="UP000429232">
    <property type="component" value="Chromosome"/>
</dbReference>
<evidence type="ECO:0000256" key="5">
    <source>
        <dbReference type="ARBA" id="ARBA00023237"/>
    </source>
</evidence>
<accession>A0A6I4IP62</accession>
<organism evidence="8 9">
    <name type="scientific">Mucilaginibacter ginkgonis</name>
    <dbReference type="NCBI Taxonomy" id="2682091"/>
    <lineage>
        <taxon>Bacteria</taxon>
        <taxon>Pseudomonadati</taxon>
        <taxon>Bacteroidota</taxon>
        <taxon>Sphingobacteriia</taxon>
        <taxon>Sphingobacteriales</taxon>
        <taxon>Sphingobacteriaceae</taxon>
        <taxon>Mucilaginibacter</taxon>
    </lineage>
</organism>
<keyword evidence="4" id="KW-0472">Membrane</keyword>
<keyword evidence="5" id="KW-0998">Cell outer membrane</keyword>
<dbReference type="Pfam" id="PF07980">
    <property type="entry name" value="SusD_RagB"/>
    <property type="match status" value="1"/>
</dbReference>
<dbReference type="InterPro" id="IPR011990">
    <property type="entry name" value="TPR-like_helical_dom_sf"/>
</dbReference>
<dbReference type="KEGG" id="mgik:GO620_013280"/>
<evidence type="ECO:0000259" key="6">
    <source>
        <dbReference type="Pfam" id="PF07980"/>
    </source>
</evidence>
<evidence type="ECO:0000256" key="3">
    <source>
        <dbReference type="ARBA" id="ARBA00022729"/>
    </source>
</evidence>
<dbReference type="PROSITE" id="PS51257">
    <property type="entry name" value="PROKAR_LIPOPROTEIN"/>
    <property type="match status" value="1"/>
</dbReference>
<keyword evidence="3" id="KW-0732">Signal</keyword>
<dbReference type="Gene3D" id="1.25.40.390">
    <property type="match status" value="1"/>
</dbReference>
<dbReference type="AlphaFoldDB" id="A0A6I4IP62"/>
<dbReference type="Pfam" id="PF14322">
    <property type="entry name" value="SusD-like_3"/>
    <property type="match status" value="1"/>
</dbReference>
<feature type="domain" description="RagB/SusD" evidence="6">
    <location>
        <begin position="340"/>
        <end position="443"/>
    </location>
</feature>
<dbReference type="InterPro" id="IPR033985">
    <property type="entry name" value="SusD-like_N"/>
</dbReference>
<evidence type="ECO:0000259" key="7">
    <source>
        <dbReference type="Pfam" id="PF14322"/>
    </source>
</evidence>
<protein>
    <submittedName>
        <fullName evidence="8">RagB/SusD family nutrient uptake outer membrane protein</fullName>
    </submittedName>
</protein>
<evidence type="ECO:0000256" key="4">
    <source>
        <dbReference type="ARBA" id="ARBA00023136"/>
    </source>
</evidence>
<dbReference type="RefSeq" id="WP_157526900.1">
    <property type="nucleotide sequence ID" value="NZ_CP066775.1"/>
</dbReference>
<sequence>MKKRFLFIIGVALLSSYSCQKDKLYPASATQVVADDQYLPFSTSARVVSQVLGLYSNMRSGQFYGGRLQVYNDVKAENWLNNTSNSVTAYQTWTQTVNSTSSEVLNLWSQAYFTINNCNLFLEGMAAKGSSVVGATLAANYIAEAKFVRAASYYALLNMYCPPFAKDNGASPGVPLRLTGNSVFASYDLAPSTVAQVFAQVVSDLNDAEAGLPLTYGDATNNTTRAHRNTAIAFKTRVFLAMQQYSSVITEANKIVSATAPFTATTGVANTMQTAVANVYKAPYTTTESILSMPFTTTEPVGSQNALADYFSGLGSSEFYLNPAGVLADATWKSTDARRALITVKNSKSYTLKYPGTSPYLDWAPVIRYPEVLLSLAEARVRSTNTIDAQALALLNAVRGRSDASTVYTAASFATPAAFANAIVQERNIEFLAEGLRWNDEWRLQLTIPSKNASIPAVAATDPAYIWPMSGNEQLYNKLIGR</sequence>
<dbReference type="SUPFAM" id="SSF48452">
    <property type="entry name" value="TPR-like"/>
    <property type="match status" value="1"/>
</dbReference>
<evidence type="ECO:0000313" key="9">
    <source>
        <dbReference type="Proteomes" id="UP000429232"/>
    </source>
</evidence>
<evidence type="ECO:0000256" key="1">
    <source>
        <dbReference type="ARBA" id="ARBA00004442"/>
    </source>
</evidence>
<proteinExistence type="inferred from homology"/>
<evidence type="ECO:0000256" key="2">
    <source>
        <dbReference type="ARBA" id="ARBA00006275"/>
    </source>
</evidence>
<comment type="subcellular location">
    <subcellularLocation>
        <location evidence="1">Cell outer membrane</location>
    </subcellularLocation>
</comment>
<feature type="domain" description="SusD-like N-terminal" evidence="7">
    <location>
        <begin position="71"/>
        <end position="240"/>
    </location>
</feature>
<dbReference type="GO" id="GO:0009279">
    <property type="term" value="C:cell outer membrane"/>
    <property type="evidence" value="ECO:0007669"/>
    <property type="project" value="UniProtKB-SubCell"/>
</dbReference>
<dbReference type="CDD" id="cd08977">
    <property type="entry name" value="SusD"/>
    <property type="match status" value="1"/>
</dbReference>
<name>A0A6I4IP62_9SPHI</name>
<dbReference type="InterPro" id="IPR012944">
    <property type="entry name" value="SusD_RagB_dom"/>
</dbReference>
<gene>
    <name evidence="8" type="ORF">GO620_013280</name>
</gene>
<reference evidence="8 9" key="1">
    <citation type="submission" date="2020-12" db="EMBL/GenBank/DDBJ databases">
        <title>HMF7856_wgs.fasta genome submission.</title>
        <authorList>
            <person name="Kang H."/>
            <person name="Kim H."/>
            <person name="Joh K."/>
        </authorList>
    </citation>
    <scope>NUCLEOTIDE SEQUENCE [LARGE SCALE GENOMIC DNA]</scope>
    <source>
        <strain evidence="8 9">HMF7856</strain>
    </source>
</reference>
<comment type="similarity">
    <text evidence="2">Belongs to the SusD family.</text>
</comment>